<reference evidence="2" key="1">
    <citation type="submission" date="2020-10" db="EMBL/GenBank/DDBJ databases">
        <authorList>
            <person name="Han B."/>
            <person name="Lu T."/>
            <person name="Zhao Q."/>
            <person name="Huang X."/>
            <person name="Zhao Y."/>
        </authorList>
    </citation>
    <scope>NUCLEOTIDE SEQUENCE</scope>
</reference>
<dbReference type="InterPro" id="IPR036047">
    <property type="entry name" value="F-box-like_dom_sf"/>
</dbReference>
<dbReference type="EMBL" id="CAJGYO010000004">
    <property type="protein sequence ID" value="CAD6226971.1"/>
    <property type="molecule type" value="Genomic_DNA"/>
</dbReference>
<proteinExistence type="predicted"/>
<dbReference type="SUPFAM" id="SSF81383">
    <property type="entry name" value="F-box domain"/>
    <property type="match status" value="1"/>
</dbReference>
<sequence length="354" mass="39291">MAAPPRELVDDVIPEILLRLPPDEPKWLFRSALACKPWLRTISDPAFLHRYRAFHGAPPLLGLIDVDPLTDRDPASSLPQQCPPSPSLFRLRTGVSITLSVTPAVFCAVTGCQHLDCHGGPFYVVFMFRNWLLDSIMSATIYSSEMGAWSVPAALEGILPLEDIDDINAYGRGALIGDEIYFKLSGDARDAGITKYCLSVVNSPPMAYNGGVTLMVMEDCFLGFAGIEHTSLYLWYRMVSSEKNAEWVQFRVIDLEKMVPMANPRNRAHVVGFAEGVGVIFITTGVGLFMMGLKSGRVKKIDKPRRNLSILQIGKPRRNLSILPNMSFYTPGIVLALVYILASFIFICIFHMFA</sequence>
<evidence type="ECO:0000313" key="3">
    <source>
        <dbReference type="Proteomes" id="UP000604825"/>
    </source>
</evidence>
<keyword evidence="1" id="KW-0812">Transmembrane</keyword>
<feature type="transmembrane region" description="Helical" evidence="1">
    <location>
        <begin position="270"/>
        <end position="293"/>
    </location>
</feature>
<evidence type="ECO:0000313" key="2">
    <source>
        <dbReference type="EMBL" id="CAD6226971.1"/>
    </source>
</evidence>
<name>A0A811NUA0_9POAL</name>
<evidence type="ECO:0008006" key="4">
    <source>
        <dbReference type="Google" id="ProtNLM"/>
    </source>
</evidence>
<feature type="transmembrane region" description="Helical" evidence="1">
    <location>
        <begin position="328"/>
        <end position="353"/>
    </location>
</feature>
<dbReference type="OrthoDB" id="1916346at2759"/>
<dbReference type="PANTHER" id="PTHR32133">
    <property type="entry name" value="OS07G0120400 PROTEIN"/>
    <property type="match status" value="1"/>
</dbReference>
<gene>
    <name evidence="2" type="ORF">NCGR_LOCUS18614</name>
</gene>
<keyword evidence="1" id="KW-1133">Transmembrane helix</keyword>
<keyword evidence="1" id="KW-0472">Membrane</keyword>
<evidence type="ECO:0000256" key="1">
    <source>
        <dbReference type="SAM" id="Phobius"/>
    </source>
</evidence>
<protein>
    <recommendedName>
        <fullName evidence="4">F-box domain-containing protein</fullName>
    </recommendedName>
</protein>
<dbReference type="AlphaFoldDB" id="A0A811NUA0"/>
<organism evidence="2 3">
    <name type="scientific">Miscanthus lutarioriparius</name>
    <dbReference type="NCBI Taxonomy" id="422564"/>
    <lineage>
        <taxon>Eukaryota</taxon>
        <taxon>Viridiplantae</taxon>
        <taxon>Streptophyta</taxon>
        <taxon>Embryophyta</taxon>
        <taxon>Tracheophyta</taxon>
        <taxon>Spermatophyta</taxon>
        <taxon>Magnoliopsida</taxon>
        <taxon>Liliopsida</taxon>
        <taxon>Poales</taxon>
        <taxon>Poaceae</taxon>
        <taxon>PACMAD clade</taxon>
        <taxon>Panicoideae</taxon>
        <taxon>Andropogonodae</taxon>
        <taxon>Andropogoneae</taxon>
        <taxon>Saccharinae</taxon>
        <taxon>Miscanthus</taxon>
    </lineage>
</organism>
<dbReference type="Proteomes" id="UP000604825">
    <property type="component" value="Unassembled WGS sequence"/>
</dbReference>
<accession>A0A811NUA0</accession>
<dbReference type="PANTHER" id="PTHR32133:SF356">
    <property type="entry name" value="F-BOX DOMAIN-CONTAINING PROTEIN"/>
    <property type="match status" value="1"/>
</dbReference>
<keyword evidence="3" id="KW-1185">Reference proteome</keyword>
<comment type="caution">
    <text evidence="2">The sequence shown here is derived from an EMBL/GenBank/DDBJ whole genome shotgun (WGS) entry which is preliminary data.</text>
</comment>